<feature type="repeat" description="ANK" evidence="3">
    <location>
        <begin position="698"/>
        <end position="730"/>
    </location>
</feature>
<sequence>MTQYVTTASLRKAVDSGNWFTVKALLNKRHVSKDVIEKSGLLHKLVTSTDISLTLMKDIVDKICSHHVDLNSLDEGGMGVLHRLCMSSDTEHDDILFLLLKKGVNINLTNIDNDTPLHVAAKCGSWRMMIALLRRGAKGGVANKEKRTVLHIFAEYFPSLKTLSQKYIDNIFTLLKKTSLHIDAVDCEGNTALHVAVGRGKSLIAEKLLTIGARADVVDADGRTVLHIMATQTHEYSSSFLMQIVKCGAKLEIKDCAGNTAFHLASIYENWHFLEMFTDTFVSKTDDNQIHFSFNDELRAAVEGRRWHVVKWMVKYSTDINKPDSQGLTLLQTLAQFNSDKNVDEAFSLLVDRGADFTVQTKDGENLLQFSIRHNNWLVAERLVRIGFGFCELDSEERLGLLQRLLEQKAKQPTSLFILLCNNAANITVRTQSGDTLLQMAAKHGNIAMVKYLARKSCRETLNKLDSEGFNIWHRLMQHQYEESSECRSRESPLLSVVNLLISKGADLLSQCTTGDTILHLAAKNNHWDIVNHLVEFGFDVNEADSEGLCLLHRLVKSKEDFRCSSCKLIENASYRLFQKLLRMGADPSFRTHSGDHVVHLAARQRNWTMVLHFFDQQKDVINELDSEGFNILHRLVQDNVTKRKSSLLVNLINKGVNPNISSPHAGSALNMAVKAHQWSFAILLVEMGADLDSQDPEGNTVLHVTAKMNNWSFVVYLLKKGAHAKLPDSEGYTVLHRCLSARRNTCGQLHQDCDTTMDLILNSDVDVTIQDPEGNLAIHLPAINGDMTLAYRLINTSVNLDLRDNEGFTWLMRASQQPSPEEERVNSNSDTYGAEANVNVDNQSLLYFIISNHKDIPLALLTALLDAIRSRGVDFNSRDYKGGTILFEENVYSTVSDGQDSSSSLFSLLVDIGVNPLLVDCKGRSLLRFALDLHGALALNLVKFLVQTGVTTINQA</sequence>
<dbReference type="OrthoDB" id="598775at2759"/>
<dbReference type="SUPFAM" id="SSF48403">
    <property type="entry name" value="Ankyrin repeat"/>
    <property type="match status" value="3"/>
</dbReference>
<feature type="repeat" description="ANK" evidence="3">
    <location>
        <begin position="112"/>
        <end position="144"/>
    </location>
</feature>
<reference evidence="4 5" key="1">
    <citation type="submission" date="2018-04" db="EMBL/GenBank/DDBJ databases">
        <title>The genome of golden apple snail Pomacea canaliculata provides insight into stress tolerance and invasive adaptation.</title>
        <authorList>
            <person name="Liu C."/>
            <person name="Liu B."/>
            <person name="Ren Y."/>
            <person name="Zhang Y."/>
            <person name="Wang H."/>
            <person name="Li S."/>
            <person name="Jiang F."/>
            <person name="Yin L."/>
            <person name="Zhang G."/>
            <person name="Qian W."/>
            <person name="Fan W."/>
        </authorList>
    </citation>
    <scope>NUCLEOTIDE SEQUENCE [LARGE SCALE GENOMIC DNA]</scope>
    <source>
        <strain evidence="4">SZHN2017</strain>
        <tissue evidence="4">Muscle</tissue>
    </source>
</reference>
<dbReference type="PANTHER" id="PTHR24123">
    <property type="entry name" value="ANKYRIN REPEAT-CONTAINING"/>
    <property type="match status" value="1"/>
</dbReference>
<keyword evidence="5" id="KW-1185">Reference proteome</keyword>
<proteinExistence type="predicted"/>
<dbReference type="Pfam" id="PF00023">
    <property type="entry name" value="Ank"/>
    <property type="match status" value="1"/>
</dbReference>
<dbReference type="PROSITE" id="PS50297">
    <property type="entry name" value="ANK_REP_REGION"/>
    <property type="match status" value="4"/>
</dbReference>
<dbReference type="AlphaFoldDB" id="A0A2T7PJ79"/>
<dbReference type="PROSITE" id="PS50088">
    <property type="entry name" value="ANK_REPEAT"/>
    <property type="match status" value="6"/>
</dbReference>
<dbReference type="EMBL" id="PZQS01000003">
    <property type="protein sequence ID" value="PVD33485.1"/>
    <property type="molecule type" value="Genomic_DNA"/>
</dbReference>
<protein>
    <submittedName>
        <fullName evidence="4">Uncharacterized protein</fullName>
    </submittedName>
</protein>
<dbReference type="InterPro" id="IPR002110">
    <property type="entry name" value="Ankyrin_rpt"/>
</dbReference>
<evidence type="ECO:0000313" key="5">
    <source>
        <dbReference type="Proteomes" id="UP000245119"/>
    </source>
</evidence>
<dbReference type="SMART" id="SM00248">
    <property type="entry name" value="ANK"/>
    <property type="match status" value="19"/>
</dbReference>
<evidence type="ECO:0000256" key="3">
    <source>
        <dbReference type="PROSITE-ProRule" id="PRU00023"/>
    </source>
</evidence>
<evidence type="ECO:0000313" key="4">
    <source>
        <dbReference type="EMBL" id="PVD33485.1"/>
    </source>
</evidence>
<dbReference type="InterPro" id="IPR036770">
    <property type="entry name" value="Ankyrin_rpt-contain_sf"/>
</dbReference>
<feature type="repeat" description="ANK" evidence="3">
    <location>
        <begin position="514"/>
        <end position="546"/>
    </location>
</feature>
<keyword evidence="2 3" id="KW-0040">ANK repeat</keyword>
<dbReference type="STRING" id="400727.A0A2T7PJ79"/>
<dbReference type="Pfam" id="PF12796">
    <property type="entry name" value="Ank_2"/>
    <property type="match status" value="3"/>
</dbReference>
<dbReference type="PANTHER" id="PTHR24123:SF33">
    <property type="entry name" value="PROTEIN HOS4"/>
    <property type="match status" value="1"/>
</dbReference>
<accession>A0A2T7PJ79</accession>
<keyword evidence="1" id="KW-0677">Repeat</keyword>
<dbReference type="Gene3D" id="1.25.40.20">
    <property type="entry name" value="Ankyrin repeat-containing domain"/>
    <property type="match status" value="6"/>
</dbReference>
<feature type="repeat" description="ANK" evidence="3">
    <location>
        <begin position="665"/>
        <end position="697"/>
    </location>
</feature>
<feature type="repeat" description="ANK" evidence="3">
    <location>
        <begin position="188"/>
        <end position="220"/>
    </location>
</feature>
<name>A0A2T7PJ79_POMCA</name>
<feature type="repeat" description="ANK" evidence="3">
    <location>
        <begin position="774"/>
        <end position="806"/>
    </location>
</feature>
<dbReference type="InterPro" id="IPR051165">
    <property type="entry name" value="Multifunctional_ANK_Repeat"/>
</dbReference>
<organism evidence="4 5">
    <name type="scientific">Pomacea canaliculata</name>
    <name type="common">Golden apple snail</name>
    <dbReference type="NCBI Taxonomy" id="400727"/>
    <lineage>
        <taxon>Eukaryota</taxon>
        <taxon>Metazoa</taxon>
        <taxon>Spiralia</taxon>
        <taxon>Lophotrochozoa</taxon>
        <taxon>Mollusca</taxon>
        <taxon>Gastropoda</taxon>
        <taxon>Caenogastropoda</taxon>
        <taxon>Architaenioglossa</taxon>
        <taxon>Ampullarioidea</taxon>
        <taxon>Ampullariidae</taxon>
        <taxon>Pomacea</taxon>
    </lineage>
</organism>
<dbReference type="Proteomes" id="UP000245119">
    <property type="component" value="Linkage Group LG3"/>
</dbReference>
<gene>
    <name evidence="4" type="ORF">C0Q70_04741</name>
</gene>
<evidence type="ECO:0000256" key="2">
    <source>
        <dbReference type="ARBA" id="ARBA00023043"/>
    </source>
</evidence>
<comment type="caution">
    <text evidence="4">The sequence shown here is derived from an EMBL/GenBank/DDBJ whole genome shotgun (WGS) entry which is preliminary data.</text>
</comment>
<evidence type="ECO:0000256" key="1">
    <source>
        <dbReference type="ARBA" id="ARBA00022737"/>
    </source>
</evidence>